<reference evidence="2" key="1">
    <citation type="journal article" date="2014" name="Int. J. Syst. Evol. Microbiol.">
        <title>Complete genome sequence of Corynebacterium casei LMG S-19264T (=DSM 44701T), isolated from a smear-ripened cheese.</title>
        <authorList>
            <consortium name="US DOE Joint Genome Institute (JGI-PGF)"/>
            <person name="Walter F."/>
            <person name="Albersmeier A."/>
            <person name="Kalinowski J."/>
            <person name="Ruckert C."/>
        </authorList>
    </citation>
    <scope>NUCLEOTIDE SEQUENCE</scope>
    <source>
        <strain evidence="2">CGMCC 1.16067</strain>
    </source>
</reference>
<proteinExistence type="predicted"/>
<dbReference type="EMBL" id="BMKQ01000001">
    <property type="protein sequence ID" value="GGF32507.1"/>
    <property type="molecule type" value="Genomic_DNA"/>
</dbReference>
<name>A0A917BAC4_9ACTN</name>
<keyword evidence="3" id="KW-1185">Reference proteome</keyword>
<organism evidence="2 3">
    <name type="scientific">Marmoricola endophyticus</name>
    <dbReference type="NCBI Taxonomy" id="2040280"/>
    <lineage>
        <taxon>Bacteria</taxon>
        <taxon>Bacillati</taxon>
        <taxon>Actinomycetota</taxon>
        <taxon>Actinomycetes</taxon>
        <taxon>Propionibacteriales</taxon>
        <taxon>Nocardioidaceae</taxon>
        <taxon>Marmoricola</taxon>
    </lineage>
</organism>
<evidence type="ECO:0000256" key="1">
    <source>
        <dbReference type="SAM" id="Phobius"/>
    </source>
</evidence>
<comment type="caution">
    <text evidence="2">The sequence shown here is derived from an EMBL/GenBank/DDBJ whole genome shotgun (WGS) entry which is preliminary data.</text>
</comment>
<reference evidence="2" key="2">
    <citation type="submission" date="2020-09" db="EMBL/GenBank/DDBJ databases">
        <authorList>
            <person name="Sun Q."/>
            <person name="Zhou Y."/>
        </authorList>
    </citation>
    <scope>NUCLEOTIDE SEQUENCE</scope>
    <source>
        <strain evidence="2">CGMCC 1.16067</strain>
    </source>
</reference>
<feature type="transmembrane region" description="Helical" evidence="1">
    <location>
        <begin position="6"/>
        <end position="27"/>
    </location>
</feature>
<dbReference type="Proteomes" id="UP000649179">
    <property type="component" value="Unassembled WGS sequence"/>
</dbReference>
<keyword evidence="1" id="KW-0812">Transmembrane</keyword>
<evidence type="ECO:0000313" key="2">
    <source>
        <dbReference type="EMBL" id="GGF32507.1"/>
    </source>
</evidence>
<accession>A0A917BAC4</accession>
<dbReference type="RefSeq" id="WP_188777492.1">
    <property type="nucleotide sequence ID" value="NZ_BMKQ01000001.1"/>
</dbReference>
<keyword evidence="1" id="KW-0472">Membrane</keyword>
<keyword evidence="1" id="KW-1133">Transmembrane helix</keyword>
<sequence>MNGSTLALVVGLVLVLVVLLGLGVVLVQRLRHQATAAGRALADELDGLTVLRGPAPAEYAGGTADVLRERSRGVLVLTPGRLLFRELSGGRLDVDLTGAEPLVAETYDGMRRPPRGTAPAPHLVVRSERATVGFVVAEPEEWRTAIDADRGDDRPSG</sequence>
<dbReference type="AlphaFoldDB" id="A0A917BAC4"/>
<protein>
    <submittedName>
        <fullName evidence="2">Uncharacterized protein</fullName>
    </submittedName>
</protein>
<evidence type="ECO:0000313" key="3">
    <source>
        <dbReference type="Proteomes" id="UP000649179"/>
    </source>
</evidence>
<gene>
    <name evidence="2" type="ORF">GCM10011519_02390</name>
</gene>